<reference evidence="3" key="1">
    <citation type="journal article" date="2019" name="Int. J. Syst. Evol. Microbiol.">
        <title>The Global Catalogue of Microorganisms (GCM) 10K type strain sequencing project: providing services to taxonomists for standard genome sequencing and annotation.</title>
        <authorList>
            <consortium name="The Broad Institute Genomics Platform"/>
            <consortium name="The Broad Institute Genome Sequencing Center for Infectious Disease"/>
            <person name="Wu L."/>
            <person name="Ma J."/>
        </authorList>
    </citation>
    <scope>NUCLEOTIDE SEQUENCE [LARGE SCALE GENOMIC DNA]</scope>
    <source>
        <strain evidence="3">CCM 8911</strain>
    </source>
</reference>
<accession>A0ABW4B688</accession>
<dbReference type="InterPro" id="IPR006440">
    <property type="entry name" value="Doc"/>
</dbReference>
<organism evidence="2 3">
    <name type="scientific">Lacticaseibacillus jixianensis</name>
    <dbReference type="NCBI Taxonomy" id="2486012"/>
    <lineage>
        <taxon>Bacteria</taxon>
        <taxon>Bacillati</taxon>
        <taxon>Bacillota</taxon>
        <taxon>Bacilli</taxon>
        <taxon>Lactobacillales</taxon>
        <taxon>Lactobacillaceae</taxon>
        <taxon>Lacticaseibacillus</taxon>
    </lineage>
</organism>
<evidence type="ECO:0000259" key="1">
    <source>
        <dbReference type="Pfam" id="PF02661"/>
    </source>
</evidence>
<gene>
    <name evidence="2" type="ORF">ACFQ3L_02165</name>
</gene>
<evidence type="ECO:0000313" key="3">
    <source>
        <dbReference type="Proteomes" id="UP001597249"/>
    </source>
</evidence>
<feature type="domain" description="Fido" evidence="1">
    <location>
        <begin position="3"/>
        <end position="85"/>
    </location>
</feature>
<proteinExistence type="predicted"/>
<dbReference type="Gene3D" id="1.20.120.1870">
    <property type="entry name" value="Fic/DOC protein, Fido domain"/>
    <property type="match status" value="1"/>
</dbReference>
<dbReference type="InterPro" id="IPR003812">
    <property type="entry name" value="Fido"/>
</dbReference>
<sequence>MKYLSAASIIAINVRIQQRFGTTPSIRDAEALDYIVKSASQEVFGRVLYPEIEQLATFYLIKVTKKRVFNHANKRTALQSAAMFLDLNGYELKVDHQIRVAKQVVRIAQINGEPDSLRRETEMLVRESIIKL</sequence>
<comment type="caution">
    <text evidence="2">The sequence shown here is derived from an EMBL/GenBank/DDBJ whole genome shotgun (WGS) entry which is preliminary data.</text>
</comment>
<dbReference type="PANTHER" id="PTHR39426">
    <property type="entry name" value="HOMOLOGY TO DEATH-ON-CURING PROTEIN OF PHAGE P1"/>
    <property type="match status" value="1"/>
</dbReference>
<evidence type="ECO:0000313" key="2">
    <source>
        <dbReference type="EMBL" id="MFD1392391.1"/>
    </source>
</evidence>
<keyword evidence="3" id="KW-1185">Reference proteome</keyword>
<dbReference type="Proteomes" id="UP001597249">
    <property type="component" value="Unassembled WGS sequence"/>
</dbReference>
<dbReference type="NCBIfam" id="TIGR01550">
    <property type="entry name" value="DOC_P1"/>
    <property type="match status" value="1"/>
</dbReference>
<dbReference type="RefSeq" id="WP_125585390.1">
    <property type="nucleotide sequence ID" value="NZ_JBHTMO010000004.1"/>
</dbReference>
<dbReference type="PANTHER" id="PTHR39426:SF1">
    <property type="entry name" value="HOMOLOGY TO DEATH-ON-CURING PROTEIN OF PHAGE P1"/>
    <property type="match status" value="1"/>
</dbReference>
<dbReference type="Pfam" id="PF02661">
    <property type="entry name" value="Fic"/>
    <property type="match status" value="1"/>
</dbReference>
<protein>
    <submittedName>
        <fullName evidence="2">Type II toxin-antitoxin system death-on-curing family toxin</fullName>
    </submittedName>
</protein>
<name>A0ABW4B688_9LACO</name>
<dbReference type="EMBL" id="JBHTMO010000004">
    <property type="protein sequence ID" value="MFD1392391.1"/>
    <property type="molecule type" value="Genomic_DNA"/>
</dbReference>
<dbReference type="InterPro" id="IPR053737">
    <property type="entry name" value="Type_II_TA_Toxin"/>
</dbReference>